<dbReference type="InterPro" id="IPR029060">
    <property type="entry name" value="PIN-like_dom_sf"/>
</dbReference>
<keyword evidence="5 6" id="KW-0460">Magnesium</keyword>
<comment type="caution">
    <text evidence="8">The sequence shown here is derived from an EMBL/GenBank/DDBJ whole genome shotgun (WGS) entry which is preliminary data.</text>
</comment>
<comment type="similarity">
    <text evidence="6">Belongs to the PINc/VapC protein family.</text>
</comment>
<feature type="domain" description="PIN" evidence="7">
    <location>
        <begin position="3"/>
        <end position="121"/>
    </location>
</feature>
<name>A0ABP8USN4_9ACTN</name>
<sequence>MTVVVDASAMVEAFVGVLSGQTCLLMEEIEENDVAAPHLIDSEVLHVLRKLEHRKVLSDEEADHVRELFTSLKITRYSADGLLNRIWALRHNLTCYDATYVALAEVLDVPFLTTDARIARASGHGADVRVYEVAADR</sequence>
<dbReference type="InterPro" id="IPR051619">
    <property type="entry name" value="TypeII_TA_RNase_PINc/VapC"/>
</dbReference>
<evidence type="ECO:0000256" key="5">
    <source>
        <dbReference type="ARBA" id="ARBA00022842"/>
    </source>
</evidence>
<reference evidence="9" key="1">
    <citation type="journal article" date="2019" name="Int. J. Syst. Evol. Microbiol.">
        <title>The Global Catalogue of Microorganisms (GCM) 10K type strain sequencing project: providing services to taxonomists for standard genome sequencing and annotation.</title>
        <authorList>
            <consortium name="The Broad Institute Genomics Platform"/>
            <consortium name="The Broad Institute Genome Sequencing Center for Infectious Disease"/>
            <person name="Wu L."/>
            <person name="Ma J."/>
        </authorList>
    </citation>
    <scope>NUCLEOTIDE SEQUENCE [LARGE SCALE GENOMIC DNA]</scope>
    <source>
        <strain evidence="9">JCM 17939</strain>
    </source>
</reference>
<gene>
    <name evidence="8" type="primary">vapC1</name>
    <name evidence="6" type="synonym">vapC</name>
    <name evidence="8" type="ORF">GCM10023196_099710</name>
</gene>
<keyword evidence="1 6" id="KW-1277">Toxin-antitoxin system</keyword>
<evidence type="ECO:0000256" key="3">
    <source>
        <dbReference type="ARBA" id="ARBA00022723"/>
    </source>
</evidence>
<dbReference type="CDD" id="cd09873">
    <property type="entry name" value="PIN_Pae0151-like"/>
    <property type="match status" value="1"/>
</dbReference>
<dbReference type="Proteomes" id="UP001501442">
    <property type="component" value="Unassembled WGS sequence"/>
</dbReference>
<comment type="function">
    <text evidence="6">Toxic component of a toxin-antitoxin (TA) system. An RNase.</text>
</comment>
<comment type="cofactor">
    <cofactor evidence="6">
        <name>Mg(2+)</name>
        <dbReference type="ChEBI" id="CHEBI:18420"/>
    </cofactor>
</comment>
<dbReference type="HAMAP" id="MF_00265">
    <property type="entry name" value="VapC_Nob1"/>
    <property type="match status" value="1"/>
</dbReference>
<feature type="binding site" evidence="6">
    <location>
        <position position="97"/>
    </location>
    <ligand>
        <name>Mg(2+)</name>
        <dbReference type="ChEBI" id="CHEBI:18420"/>
    </ligand>
</feature>
<protein>
    <recommendedName>
        <fullName evidence="6">Ribonuclease VapC</fullName>
        <shortName evidence="6">RNase VapC</shortName>
        <ecNumber evidence="6">3.1.-.-</ecNumber>
    </recommendedName>
    <alternativeName>
        <fullName evidence="6">Toxin VapC</fullName>
    </alternativeName>
</protein>
<dbReference type="InterPro" id="IPR002716">
    <property type="entry name" value="PIN_dom"/>
</dbReference>
<keyword evidence="6" id="KW-0800">Toxin</keyword>
<evidence type="ECO:0000313" key="8">
    <source>
        <dbReference type="EMBL" id="GAA4639166.1"/>
    </source>
</evidence>
<evidence type="ECO:0000259" key="7">
    <source>
        <dbReference type="Pfam" id="PF01850"/>
    </source>
</evidence>
<organism evidence="8 9">
    <name type="scientific">Actinoallomurus vinaceus</name>
    <dbReference type="NCBI Taxonomy" id="1080074"/>
    <lineage>
        <taxon>Bacteria</taxon>
        <taxon>Bacillati</taxon>
        <taxon>Actinomycetota</taxon>
        <taxon>Actinomycetes</taxon>
        <taxon>Streptosporangiales</taxon>
        <taxon>Thermomonosporaceae</taxon>
        <taxon>Actinoallomurus</taxon>
    </lineage>
</organism>
<dbReference type="Gene3D" id="3.40.50.1010">
    <property type="entry name" value="5'-nuclease"/>
    <property type="match status" value="1"/>
</dbReference>
<keyword evidence="3 6" id="KW-0479">Metal-binding</keyword>
<keyword evidence="4 6" id="KW-0378">Hydrolase</keyword>
<dbReference type="Pfam" id="PF01850">
    <property type="entry name" value="PIN"/>
    <property type="match status" value="1"/>
</dbReference>
<keyword evidence="9" id="KW-1185">Reference proteome</keyword>
<feature type="binding site" evidence="6">
    <location>
        <position position="6"/>
    </location>
    <ligand>
        <name>Mg(2+)</name>
        <dbReference type="ChEBI" id="CHEBI:18420"/>
    </ligand>
</feature>
<proteinExistence type="inferred from homology"/>
<evidence type="ECO:0000256" key="4">
    <source>
        <dbReference type="ARBA" id="ARBA00022801"/>
    </source>
</evidence>
<evidence type="ECO:0000256" key="2">
    <source>
        <dbReference type="ARBA" id="ARBA00022722"/>
    </source>
</evidence>
<dbReference type="InterPro" id="IPR022907">
    <property type="entry name" value="VapC_family"/>
</dbReference>
<evidence type="ECO:0000256" key="1">
    <source>
        <dbReference type="ARBA" id="ARBA00022649"/>
    </source>
</evidence>
<dbReference type="RefSeq" id="WP_345442688.1">
    <property type="nucleotide sequence ID" value="NZ_BAABHK010000026.1"/>
</dbReference>
<dbReference type="PANTHER" id="PTHR35901">
    <property type="entry name" value="RIBONUCLEASE VAPC3"/>
    <property type="match status" value="1"/>
</dbReference>
<evidence type="ECO:0000313" key="9">
    <source>
        <dbReference type="Proteomes" id="UP001501442"/>
    </source>
</evidence>
<dbReference type="EMBL" id="BAABHK010000026">
    <property type="protein sequence ID" value="GAA4639166.1"/>
    <property type="molecule type" value="Genomic_DNA"/>
</dbReference>
<accession>A0ABP8USN4</accession>
<dbReference type="SUPFAM" id="SSF88723">
    <property type="entry name" value="PIN domain-like"/>
    <property type="match status" value="1"/>
</dbReference>
<evidence type="ECO:0000256" key="6">
    <source>
        <dbReference type="HAMAP-Rule" id="MF_00265"/>
    </source>
</evidence>
<dbReference type="PANTHER" id="PTHR35901:SF1">
    <property type="entry name" value="EXONUCLEASE VAPC9"/>
    <property type="match status" value="1"/>
</dbReference>
<dbReference type="InterPro" id="IPR044153">
    <property type="entry name" value="PIN_Pae0151-like"/>
</dbReference>
<keyword evidence="2 6" id="KW-0540">Nuclease</keyword>
<dbReference type="EC" id="3.1.-.-" evidence="6"/>